<sequence length="84" mass="9596">CSQLVDYSSFRTNVTFEVSPYKKICLNKQIIFIFLQPFGQQQEVSPRKEYNGFKLAGIGFNLPSVGKTASVRMEGEGRKEEEKK</sequence>
<evidence type="ECO:0000313" key="1">
    <source>
        <dbReference type="EMBL" id="CAL1271642.1"/>
    </source>
</evidence>
<keyword evidence="2" id="KW-1185">Reference proteome</keyword>
<dbReference type="Proteomes" id="UP001497382">
    <property type="component" value="Unassembled WGS sequence"/>
</dbReference>
<gene>
    <name evidence="1" type="ORF">LARSCL_LOCUS5927</name>
</gene>
<accession>A0AAV1ZJS7</accession>
<evidence type="ECO:0000313" key="2">
    <source>
        <dbReference type="Proteomes" id="UP001497382"/>
    </source>
</evidence>
<comment type="caution">
    <text evidence="1">The sequence shown here is derived from an EMBL/GenBank/DDBJ whole genome shotgun (WGS) entry which is preliminary data.</text>
</comment>
<name>A0AAV1ZJS7_9ARAC</name>
<protein>
    <submittedName>
        <fullName evidence="1">Uncharacterized protein</fullName>
    </submittedName>
</protein>
<dbReference type="AlphaFoldDB" id="A0AAV1ZJS7"/>
<feature type="non-terminal residue" evidence="1">
    <location>
        <position position="84"/>
    </location>
</feature>
<dbReference type="EMBL" id="CAXIEN010000055">
    <property type="protein sequence ID" value="CAL1271642.1"/>
    <property type="molecule type" value="Genomic_DNA"/>
</dbReference>
<organism evidence="1 2">
    <name type="scientific">Larinioides sclopetarius</name>
    <dbReference type="NCBI Taxonomy" id="280406"/>
    <lineage>
        <taxon>Eukaryota</taxon>
        <taxon>Metazoa</taxon>
        <taxon>Ecdysozoa</taxon>
        <taxon>Arthropoda</taxon>
        <taxon>Chelicerata</taxon>
        <taxon>Arachnida</taxon>
        <taxon>Araneae</taxon>
        <taxon>Araneomorphae</taxon>
        <taxon>Entelegynae</taxon>
        <taxon>Araneoidea</taxon>
        <taxon>Araneidae</taxon>
        <taxon>Larinioides</taxon>
    </lineage>
</organism>
<feature type="non-terminal residue" evidence="1">
    <location>
        <position position="1"/>
    </location>
</feature>
<proteinExistence type="predicted"/>
<reference evidence="1 2" key="1">
    <citation type="submission" date="2024-04" db="EMBL/GenBank/DDBJ databases">
        <authorList>
            <person name="Rising A."/>
            <person name="Reimegard J."/>
            <person name="Sonavane S."/>
            <person name="Akerstrom W."/>
            <person name="Nylinder S."/>
            <person name="Hedman E."/>
            <person name="Kallberg Y."/>
        </authorList>
    </citation>
    <scope>NUCLEOTIDE SEQUENCE [LARGE SCALE GENOMIC DNA]</scope>
</reference>